<keyword evidence="6" id="KW-0479">Metal-binding</keyword>
<keyword evidence="7 12" id="KW-0863">Zinc-finger</keyword>
<feature type="compositionally biased region" description="Basic and acidic residues" evidence="13">
    <location>
        <begin position="55"/>
        <end position="73"/>
    </location>
</feature>
<dbReference type="PANTHER" id="PTHR46858:SF11">
    <property type="entry name" value="LIGASE, PUTATIVE-RELATED"/>
    <property type="match status" value="1"/>
</dbReference>
<dbReference type="Gene3D" id="3.30.40.10">
    <property type="entry name" value="Zinc/RING finger domain, C3HC4 (zinc finger)"/>
    <property type="match status" value="1"/>
</dbReference>
<evidence type="ECO:0000256" key="11">
    <source>
        <dbReference type="ARBA" id="ARBA00023136"/>
    </source>
</evidence>
<dbReference type="SUPFAM" id="SSF57850">
    <property type="entry name" value="RING/U-box"/>
    <property type="match status" value="1"/>
</dbReference>
<comment type="subcellular location">
    <subcellularLocation>
        <location evidence="2">Endomembrane system</location>
    </subcellularLocation>
    <subcellularLocation>
        <location evidence="1">Membrane</location>
        <topology evidence="1">Multi-pass membrane protein</topology>
    </subcellularLocation>
</comment>
<feature type="compositionally biased region" description="Low complexity" evidence="13">
    <location>
        <begin position="11"/>
        <end position="47"/>
    </location>
</feature>
<name>A0A6P3Z8U9_ZIZJJ</name>
<comment type="pathway">
    <text evidence="3">Protein modification; protein ubiquitination.</text>
</comment>
<evidence type="ECO:0000313" key="17">
    <source>
        <dbReference type="RefSeq" id="XP_015873815.3"/>
    </source>
</evidence>
<dbReference type="GO" id="GO:0008270">
    <property type="term" value="F:zinc ion binding"/>
    <property type="evidence" value="ECO:0007669"/>
    <property type="project" value="UniProtKB-KW"/>
</dbReference>
<dbReference type="InParanoid" id="A0A6P3Z8U9"/>
<dbReference type="InterPro" id="IPR032010">
    <property type="entry name" value="APD1-4_M"/>
</dbReference>
<keyword evidence="10 14" id="KW-1133">Transmembrane helix</keyword>
<dbReference type="Pfam" id="PF13920">
    <property type="entry name" value="zf-C3HC4_3"/>
    <property type="match status" value="1"/>
</dbReference>
<dbReference type="InterPro" id="IPR013083">
    <property type="entry name" value="Znf_RING/FYVE/PHD"/>
</dbReference>
<reference evidence="17" key="1">
    <citation type="submission" date="2025-08" db="UniProtKB">
        <authorList>
            <consortium name="RefSeq"/>
        </authorList>
    </citation>
    <scope>IDENTIFICATION</scope>
    <source>
        <tissue evidence="17">Seedling</tissue>
    </source>
</reference>
<evidence type="ECO:0000256" key="1">
    <source>
        <dbReference type="ARBA" id="ARBA00004141"/>
    </source>
</evidence>
<organism evidence="16 17">
    <name type="scientific">Ziziphus jujuba</name>
    <name type="common">Chinese jujube</name>
    <name type="synonym">Ziziphus sativa</name>
    <dbReference type="NCBI Taxonomy" id="326968"/>
    <lineage>
        <taxon>Eukaryota</taxon>
        <taxon>Viridiplantae</taxon>
        <taxon>Streptophyta</taxon>
        <taxon>Embryophyta</taxon>
        <taxon>Tracheophyta</taxon>
        <taxon>Spermatophyta</taxon>
        <taxon>Magnoliopsida</taxon>
        <taxon>eudicotyledons</taxon>
        <taxon>Gunneridae</taxon>
        <taxon>Pentapetalae</taxon>
        <taxon>rosids</taxon>
        <taxon>fabids</taxon>
        <taxon>Rosales</taxon>
        <taxon>Rhamnaceae</taxon>
        <taxon>Paliureae</taxon>
        <taxon>Ziziphus</taxon>
    </lineage>
</organism>
<keyword evidence="9" id="KW-0862">Zinc</keyword>
<dbReference type="GeneID" id="107410847"/>
<feature type="transmembrane region" description="Helical" evidence="14">
    <location>
        <begin position="345"/>
        <end position="363"/>
    </location>
</feature>
<feature type="transmembrane region" description="Helical" evidence="14">
    <location>
        <begin position="306"/>
        <end position="325"/>
    </location>
</feature>
<keyword evidence="5 14" id="KW-0812">Transmembrane</keyword>
<dbReference type="InterPro" id="IPR001841">
    <property type="entry name" value="Znf_RING"/>
</dbReference>
<evidence type="ECO:0000256" key="7">
    <source>
        <dbReference type="ARBA" id="ARBA00022771"/>
    </source>
</evidence>
<evidence type="ECO:0000313" key="16">
    <source>
        <dbReference type="Proteomes" id="UP001652623"/>
    </source>
</evidence>
<dbReference type="InterPro" id="IPR032008">
    <property type="entry name" value="APD1-4_N"/>
</dbReference>
<evidence type="ECO:0000256" key="8">
    <source>
        <dbReference type="ARBA" id="ARBA00022786"/>
    </source>
</evidence>
<dbReference type="GO" id="GO:0061630">
    <property type="term" value="F:ubiquitin protein ligase activity"/>
    <property type="evidence" value="ECO:0007669"/>
    <property type="project" value="TreeGrafter"/>
</dbReference>
<dbReference type="GO" id="GO:0009705">
    <property type="term" value="C:plant-type vacuole membrane"/>
    <property type="evidence" value="ECO:0007669"/>
    <property type="project" value="TreeGrafter"/>
</dbReference>
<protein>
    <submittedName>
        <fullName evidence="17">E3 ubiquitin-protein ligase APD2 isoform X1</fullName>
    </submittedName>
</protein>
<feature type="compositionally biased region" description="Basic and acidic residues" evidence="13">
    <location>
        <begin position="1"/>
        <end position="10"/>
    </location>
</feature>
<gene>
    <name evidence="17" type="primary">LOC107410847</name>
</gene>
<evidence type="ECO:0000256" key="2">
    <source>
        <dbReference type="ARBA" id="ARBA00004308"/>
    </source>
</evidence>
<keyword evidence="16" id="KW-1185">Reference proteome</keyword>
<dbReference type="SMART" id="SM00184">
    <property type="entry name" value="RING"/>
    <property type="match status" value="1"/>
</dbReference>
<keyword evidence="8" id="KW-0833">Ubl conjugation pathway</keyword>
<keyword evidence="11 14" id="KW-0472">Membrane</keyword>
<evidence type="ECO:0000259" key="15">
    <source>
        <dbReference type="PROSITE" id="PS50089"/>
    </source>
</evidence>
<keyword evidence="4" id="KW-0808">Transferase</keyword>
<evidence type="ECO:0000256" key="10">
    <source>
        <dbReference type="ARBA" id="ARBA00022989"/>
    </source>
</evidence>
<feature type="domain" description="RING-type" evidence="15">
    <location>
        <begin position="443"/>
        <end position="482"/>
    </location>
</feature>
<dbReference type="GO" id="GO:0016567">
    <property type="term" value="P:protein ubiquitination"/>
    <property type="evidence" value="ECO:0007669"/>
    <property type="project" value="TreeGrafter"/>
</dbReference>
<dbReference type="Proteomes" id="UP001652623">
    <property type="component" value="Chromosome 10"/>
</dbReference>
<dbReference type="GO" id="GO:0005768">
    <property type="term" value="C:endosome"/>
    <property type="evidence" value="ECO:0007669"/>
    <property type="project" value="TreeGrafter"/>
</dbReference>
<evidence type="ECO:0000256" key="6">
    <source>
        <dbReference type="ARBA" id="ARBA00022723"/>
    </source>
</evidence>
<dbReference type="GO" id="GO:0009555">
    <property type="term" value="P:pollen development"/>
    <property type="evidence" value="ECO:0007669"/>
    <property type="project" value="UniProtKB-ARBA"/>
</dbReference>
<sequence length="494" mass="54989">MEESHLDDSHQPQSLPPSSSSHAHADHAAATGDGDPSSSSSFLPSTSQLVEEENNEPHIENHAHDQQRQRQQEQENSVVSYRVNISISDGVAAVPEIRNDVWSCAVVILAFWFFAASMTLILGFFGSVDLQMGPNCSRLEQTNPFFVQSIQAEELDEAKPGPMLYGFHEPPPLNVNTTWTEKHSTFVPANSHKEWVYFLNTGSSINVIFHVKSPSSRPLLLIIAKGRDSLVEWIEDPSYPNTTLSWKIIHGRGKIQQDISQSSSYYIAVGNLNTQEVEVELEFTINSILYNTSEAYYKCSLGDHLCSLRLSLGGAFAAAVLTSPGHTEDNPDDDWYVKLSYGPRWLTYLLGSGFMTLLMLLAFRSCNMFQSTGQNRTGFQQGEVPTERTPLLLPKDDDISSWGSSYDSASHEEDNPEACKAVSSLEAKPENECENSNNTRRLCVICFDSSRDCFFLPCGHCAACFTCGTRIAEEAGTCPICRRRMKKVRKIFTV</sequence>
<evidence type="ECO:0000256" key="4">
    <source>
        <dbReference type="ARBA" id="ARBA00022679"/>
    </source>
</evidence>
<accession>A0A6P3Z8U9</accession>
<feature type="transmembrane region" description="Helical" evidence="14">
    <location>
        <begin position="105"/>
        <end position="128"/>
    </location>
</feature>
<dbReference type="Pfam" id="PF16040">
    <property type="entry name" value="APD1-4_N"/>
    <property type="match status" value="1"/>
</dbReference>
<dbReference type="AlphaFoldDB" id="A0A6P3Z8U9"/>
<dbReference type="FunCoup" id="A0A6P3Z8U9">
    <property type="interactions" value="703"/>
</dbReference>
<evidence type="ECO:0000256" key="13">
    <source>
        <dbReference type="SAM" id="MobiDB-lite"/>
    </source>
</evidence>
<dbReference type="RefSeq" id="XP_015873815.3">
    <property type="nucleotide sequence ID" value="XM_016018329.4"/>
</dbReference>
<evidence type="ECO:0000256" key="3">
    <source>
        <dbReference type="ARBA" id="ARBA00004906"/>
    </source>
</evidence>
<evidence type="ECO:0000256" key="9">
    <source>
        <dbReference type="ARBA" id="ARBA00022833"/>
    </source>
</evidence>
<dbReference type="PROSITE" id="PS50089">
    <property type="entry name" value="ZF_RING_2"/>
    <property type="match status" value="1"/>
</dbReference>
<dbReference type="PANTHER" id="PTHR46858">
    <property type="entry name" value="OS05G0521000 PROTEIN"/>
    <property type="match status" value="1"/>
</dbReference>
<dbReference type="KEGG" id="zju:107410847"/>
<dbReference type="GO" id="GO:0000278">
    <property type="term" value="P:mitotic cell cycle"/>
    <property type="evidence" value="ECO:0007669"/>
    <property type="project" value="UniProtKB-ARBA"/>
</dbReference>
<feature type="region of interest" description="Disordered" evidence="13">
    <location>
        <begin position="1"/>
        <end position="75"/>
    </location>
</feature>
<dbReference type="Pfam" id="PF16041">
    <property type="entry name" value="APD1-4_M"/>
    <property type="match status" value="1"/>
</dbReference>
<evidence type="ECO:0000256" key="5">
    <source>
        <dbReference type="ARBA" id="ARBA00022692"/>
    </source>
</evidence>
<evidence type="ECO:0000256" key="14">
    <source>
        <dbReference type="SAM" id="Phobius"/>
    </source>
</evidence>
<evidence type="ECO:0000256" key="12">
    <source>
        <dbReference type="PROSITE-ProRule" id="PRU00175"/>
    </source>
</evidence>
<dbReference type="FunFam" id="3.30.40.10:FF:000658">
    <property type="entry name" value="E3 ubiquitin-protein ligase APD2"/>
    <property type="match status" value="1"/>
</dbReference>
<proteinExistence type="predicted"/>